<name>A0A0T6BAR3_9SCAR</name>
<evidence type="ECO:0000256" key="5">
    <source>
        <dbReference type="ARBA" id="ARBA00023180"/>
    </source>
</evidence>
<comment type="subcellular location">
    <subcellularLocation>
        <location evidence="1">Secreted</location>
    </subcellularLocation>
</comment>
<keyword evidence="5" id="KW-0325">Glycoprotein</keyword>
<dbReference type="AlphaFoldDB" id="A0A0T6BAR3"/>
<comment type="caution">
    <text evidence="7">The sequence shown here is derived from an EMBL/GenBank/DDBJ whole genome shotgun (WGS) entry which is preliminary data.</text>
</comment>
<gene>
    <name evidence="7" type="ORF">AMK59_2817</name>
</gene>
<protein>
    <submittedName>
        <fullName evidence="7">Uncharacterized protein</fullName>
    </submittedName>
</protein>
<evidence type="ECO:0000256" key="2">
    <source>
        <dbReference type="ARBA" id="ARBA00005679"/>
    </source>
</evidence>
<dbReference type="EMBL" id="LJIG01002531">
    <property type="protein sequence ID" value="KRT84409.1"/>
    <property type="molecule type" value="Genomic_DNA"/>
</dbReference>
<evidence type="ECO:0000256" key="3">
    <source>
        <dbReference type="ARBA" id="ARBA00022525"/>
    </source>
</evidence>
<evidence type="ECO:0000256" key="6">
    <source>
        <dbReference type="SAM" id="SignalP"/>
    </source>
</evidence>
<dbReference type="PANTHER" id="PTHR13234">
    <property type="entry name" value="GAMMA-INTERFERON INDUCIBLE LYSOSOMAL THIOL REDUCTASE GILT"/>
    <property type="match status" value="1"/>
</dbReference>
<evidence type="ECO:0000313" key="8">
    <source>
        <dbReference type="Proteomes" id="UP000051574"/>
    </source>
</evidence>
<evidence type="ECO:0000313" key="7">
    <source>
        <dbReference type="EMBL" id="KRT84409.1"/>
    </source>
</evidence>
<dbReference type="OrthoDB" id="958254at2759"/>
<keyword evidence="4 6" id="KW-0732">Signal</keyword>
<dbReference type="PANTHER" id="PTHR13234:SF8">
    <property type="entry name" value="GAMMA-INTERFERON-INDUCIBLE LYSOSOMAL THIOL REDUCTASE"/>
    <property type="match status" value="1"/>
</dbReference>
<comment type="similarity">
    <text evidence="2">Belongs to the GILT family.</text>
</comment>
<proteinExistence type="inferred from homology"/>
<keyword evidence="8" id="KW-1185">Reference proteome</keyword>
<sequence>MTILYLLLLLSVVVISHQKTTITILYESLCPDSEDTIVKLYRSYEDSHKDKVHLEFVPYGKASHTLENGQWRFTCQHFAEECQLNKYHACGLKHTSSQTDRLNFVRCMMTNVLGTIDESTVKKVSNVQ</sequence>
<evidence type="ECO:0000256" key="4">
    <source>
        <dbReference type="ARBA" id="ARBA00022729"/>
    </source>
</evidence>
<dbReference type="Pfam" id="PF03227">
    <property type="entry name" value="GILT"/>
    <property type="match status" value="1"/>
</dbReference>
<reference evidence="7 8" key="1">
    <citation type="submission" date="2015-09" db="EMBL/GenBank/DDBJ databases">
        <title>Draft genome of the scarab beetle Oryctes borbonicus.</title>
        <authorList>
            <person name="Meyer J.M."/>
            <person name="Markov G.V."/>
            <person name="Baskaran P."/>
            <person name="Herrmann M."/>
            <person name="Sommer R.J."/>
            <person name="Roedelsperger C."/>
        </authorList>
    </citation>
    <scope>NUCLEOTIDE SEQUENCE [LARGE SCALE GENOMIC DNA]</scope>
    <source>
        <strain evidence="7">OB123</strain>
        <tissue evidence="7">Whole animal</tissue>
    </source>
</reference>
<dbReference type="InterPro" id="IPR004911">
    <property type="entry name" value="Interferon-induced_GILT"/>
</dbReference>
<feature type="signal peptide" evidence="6">
    <location>
        <begin position="1"/>
        <end position="18"/>
    </location>
</feature>
<dbReference type="GO" id="GO:0016671">
    <property type="term" value="F:oxidoreductase activity, acting on a sulfur group of donors, disulfide as acceptor"/>
    <property type="evidence" value="ECO:0007669"/>
    <property type="project" value="InterPro"/>
</dbReference>
<accession>A0A0T6BAR3</accession>
<organism evidence="7 8">
    <name type="scientific">Oryctes borbonicus</name>
    <dbReference type="NCBI Taxonomy" id="1629725"/>
    <lineage>
        <taxon>Eukaryota</taxon>
        <taxon>Metazoa</taxon>
        <taxon>Ecdysozoa</taxon>
        <taxon>Arthropoda</taxon>
        <taxon>Hexapoda</taxon>
        <taxon>Insecta</taxon>
        <taxon>Pterygota</taxon>
        <taxon>Neoptera</taxon>
        <taxon>Endopterygota</taxon>
        <taxon>Coleoptera</taxon>
        <taxon>Polyphaga</taxon>
        <taxon>Scarabaeiformia</taxon>
        <taxon>Scarabaeidae</taxon>
        <taxon>Dynastinae</taxon>
        <taxon>Oryctes</taxon>
    </lineage>
</organism>
<evidence type="ECO:0000256" key="1">
    <source>
        <dbReference type="ARBA" id="ARBA00004613"/>
    </source>
</evidence>
<dbReference type="Proteomes" id="UP000051574">
    <property type="component" value="Unassembled WGS sequence"/>
</dbReference>
<feature type="chain" id="PRO_5006668514" evidence="6">
    <location>
        <begin position="19"/>
        <end position="128"/>
    </location>
</feature>
<dbReference type="GO" id="GO:0005576">
    <property type="term" value="C:extracellular region"/>
    <property type="evidence" value="ECO:0007669"/>
    <property type="project" value="UniProtKB-SubCell"/>
</dbReference>
<keyword evidence="3" id="KW-0964">Secreted</keyword>